<dbReference type="Proteomes" id="UP001642260">
    <property type="component" value="Unassembled WGS sequence"/>
</dbReference>
<accession>A0ABC8JXG1</accession>
<feature type="region of interest" description="Disordered" evidence="1">
    <location>
        <begin position="1"/>
        <end position="24"/>
    </location>
</feature>
<gene>
    <name evidence="2" type="ORF">ERUC_LOCUS14758</name>
</gene>
<keyword evidence="3" id="KW-1185">Reference proteome</keyword>
<evidence type="ECO:0000313" key="3">
    <source>
        <dbReference type="Proteomes" id="UP001642260"/>
    </source>
</evidence>
<protein>
    <recommendedName>
        <fullName evidence="4">Protein-serine/threonine phosphatase</fullName>
    </recommendedName>
</protein>
<evidence type="ECO:0000256" key="1">
    <source>
        <dbReference type="SAM" id="MobiDB-lite"/>
    </source>
</evidence>
<dbReference type="EMBL" id="CAKOAT010139265">
    <property type="protein sequence ID" value="CAH8337988.1"/>
    <property type="molecule type" value="Genomic_DNA"/>
</dbReference>
<reference evidence="2 3" key="1">
    <citation type="submission" date="2022-03" db="EMBL/GenBank/DDBJ databases">
        <authorList>
            <person name="Macdonald S."/>
            <person name="Ahmed S."/>
            <person name="Newling K."/>
        </authorList>
    </citation>
    <scope>NUCLEOTIDE SEQUENCE [LARGE SCALE GENOMIC DNA]</scope>
</reference>
<organism evidence="2 3">
    <name type="scientific">Eruca vesicaria subsp. sativa</name>
    <name type="common">Garden rocket</name>
    <name type="synonym">Eruca sativa</name>
    <dbReference type="NCBI Taxonomy" id="29727"/>
    <lineage>
        <taxon>Eukaryota</taxon>
        <taxon>Viridiplantae</taxon>
        <taxon>Streptophyta</taxon>
        <taxon>Embryophyta</taxon>
        <taxon>Tracheophyta</taxon>
        <taxon>Spermatophyta</taxon>
        <taxon>Magnoliopsida</taxon>
        <taxon>eudicotyledons</taxon>
        <taxon>Gunneridae</taxon>
        <taxon>Pentapetalae</taxon>
        <taxon>rosids</taxon>
        <taxon>malvids</taxon>
        <taxon>Brassicales</taxon>
        <taxon>Brassicaceae</taxon>
        <taxon>Brassiceae</taxon>
        <taxon>Eruca</taxon>
    </lineage>
</organism>
<evidence type="ECO:0000313" key="2">
    <source>
        <dbReference type="EMBL" id="CAH8337988.1"/>
    </source>
</evidence>
<dbReference type="Gene3D" id="3.60.40.10">
    <property type="entry name" value="PPM-type phosphatase domain"/>
    <property type="match status" value="1"/>
</dbReference>
<evidence type="ECO:0008006" key="4">
    <source>
        <dbReference type="Google" id="ProtNLM"/>
    </source>
</evidence>
<proteinExistence type="predicted"/>
<comment type="caution">
    <text evidence="2">The sequence shown here is derived from an EMBL/GenBank/DDBJ whole genome shotgun (WGS) entry which is preliminary data.</text>
</comment>
<dbReference type="AlphaFoldDB" id="A0ABC8JXG1"/>
<sequence>MTSFPSIPLQPIPKSFSGGGGGGGAGSGGGPVLLGSGLIERGFHIDRSSCSPVRWTVPLGYHQARLRSPPPLIISFSVASPKGKADEDHVHVVDSEEHGWLFVGIYNGFNSPDATNYLLSHMYPTLHKELKGLLWDENPKPQELERSCLDSDRVVQEDINGHYVLEALSQALRKTEEAYLDTADKMLDENPELALMGSCDADER</sequence>
<name>A0ABC8JXG1_ERUVS</name>
<dbReference type="InterPro" id="IPR036457">
    <property type="entry name" value="PPM-type-like_dom_sf"/>
</dbReference>
<dbReference type="SUPFAM" id="SSF81606">
    <property type="entry name" value="PP2C-like"/>
    <property type="match status" value="1"/>
</dbReference>